<protein>
    <recommendedName>
        <fullName evidence="3">DUF2071 domain-containing protein</fullName>
    </recommendedName>
</protein>
<proteinExistence type="predicted"/>
<dbReference type="Proteomes" id="UP001178507">
    <property type="component" value="Unassembled WGS sequence"/>
</dbReference>
<dbReference type="SUPFAM" id="SSF160104">
    <property type="entry name" value="Acetoacetate decarboxylase-like"/>
    <property type="match status" value="1"/>
</dbReference>
<accession>A0AA36IWH9</accession>
<reference evidence="1" key="1">
    <citation type="submission" date="2023-08" db="EMBL/GenBank/DDBJ databases">
        <authorList>
            <person name="Chen Y."/>
            <person name="Shah S."/>
            <person name="Dougan E. K."/>
            <person name="Thang M."/>
            <person name="Chan C."/>
        </authorList>
    </citation>
    <scope>NUCLEOTIDE SEQUENCE</scope>
</reference>
<dbReference type="PANTHER" id="PTHR39186:SF1">
    <property type="entry name" value="DUF2071 DOMAIN-CONTAINING PROTEIN"/>
    <property type="match status" value="1"/>
</dbReference>
<dbReference type="AlphaFoldDB" id="A0AA36IWH9"/>
<dbReference type="Gene3D" id="2.40.400.10">
    <property type="entry name" value="Acetoacetate decarboxylase-like"/>
    <property type="match status" value="1"/>
</dbReference>
<evidence type="ECO:0008006" key="3">
    <source>
        <dbReference type="Google" id="ProtNLM"/>
    </source>
</evidence>
<name>A0AA36IWH9_9DINO</name>
<sequence>MAEIEASQALIAKRRLKFRFMKHDAWENALFVHWPVPAPHLAELLPRGLEPDIMDGSAWVGLVLLTERGVSSQLGRCLPPIDHLGANVRTYVRHNGVPGIFFWSLECSSVLASLGARLAGIPYFPASMSRSVDMEPFKQQVEQVEVGKPGFTFEFSSRRSGLFRHPTVTARWRLPGAEGFDAGGEDEEEFKRQAAWFVERYSVYAAWPWGKGPLLLRGDVQHPAWPVQRAALEALDAQPLLQAAGLEIG</sequence>
<comment type="caution">
    <text evidence="1">The sequence shown here is derived from an EMBL/GenBank/DDBJ whole genome shotgun (WGS) entry which is preliminary data.</text>
</comment>
<evidence type="ECO:0000313" key="2">
    <source>
        <dbReference type="Proteomes" id="UP001178507"/>
    </source>
</evidence>
<keyword evidence="2" id="KW-1185">Reference proteome</keyword>
<dbReference type="PANTHER" id="PTHR39186">
    <property type="entry name" value="DUF2071 FAMILY PROTEIN"/>
    <property type="match status" value="1"/>
</dbReference>
<dbReference type="InterPro" id="IPR018644">
    <property type="entry name" value="DUF2071"/>
</dbReference>
<dbReference type="EMBL" id="CAUJNA010003112">
    <property type="protein sequence ID" value="CAJ1395282.1"/>
    <property type="molecule type" value="Genomic_DNA"/>
</dbReference>
<dbReference type="InterPro" id="IPR023375">
    <property type="entry name" value="ADC_dom_sf"/>
</dbReference>
<organism evidence="1 2">
    <name type="scientific">Effrenium voratum</name>
    <dbReference type="NCBI Taxonomy" id="2562239"/>
    <lineage>
        <taxon>Eukaryota</taxon>
        <taxon>Sar</taxon>
        <taxon>Alveolata</taxon>
        <taxon>Dinophyceae</taxon>
        <taxon>Suessiales</taxon>
        <taxon>Symbiodiniaceae</taxon>
        <taxon>Effrenium</taxon>
    </lineage>
</organism>
<evidence type="ECO:0000313" key="1">
    <source>
        <dbReference type="EMBL" id="CAJ1395282.1"/>
    </source>
</evidence>
<gene>
    <name evidence="1" type="ORF">EVOR1521_LOCUS19744</name>
</gene>
<dbReference type="Pfam" id="PF09844">
    <property type="entry name" value="DUF2071"/>
    <property type="match status" value="1"/>
</dbReference>